<protein>
    <recommendedName>
        <fullName evidence="4">Secreted protein</fullName>
    </recommendedName>
</protein>
<evidence type="ECO:0008006" key="4">
    <source>
        <dbReference type="Google" id="ProtNLM"/>
    </source>
</evidence>
<evidence type="ECO:0000313" key="2">
    <source>
        <dbReference type="EMBL" id="WIM89958.1"/>
    </source>
</evidence>
<gene>
    <name evidence="2" type="ORF">PT015_11340</name>
</gene>
<keyword evidence="3" id="KW-1185">Reference proteome</keyword>
<dbReference type="EMBL" id="CP126981">
    <property type="protein sequence ID" value="WIM89958.1"/>
    <property type="molecule type" value="Genomic_DNA"/>
</dbReference>
<accession>A0ABY8W256</accession>
<evidence type="ECO:0000313" key="3">
    <source>
        <dbReference type="Proteomes" id="UP001236585"/>
    </source>
</evidence>
<proteinExistence type="predicted"/>
<feature type="signal peptide" evidence="1">
    <location>
        <begin position="1"/>
        <end position="31"/>
    </location>
</feature>
<dbReference type="Proteomes" id="UP001236585">
    <property type="component" value="Chromosome"/>
</dbReference>
<dbReference type="RefSeq" id="WP_285190710.1">
    <property type="nucleotide sequence ID" value="NZ_CP126981.1"/>
</dbReference>
<evidence type="ECO:0000256" key="1">
    <source>
        <dbReference type="SAM" id="SignalP"/>
    </source>
</evidence>
<reference evidence="2 3" key="1">
    <citation type="journal article" date="2023" name="Microbiol. Resour. Announc.">
        <title>Complete Genome Sequence of Mycobacterium wuenschmanii, a novel Nontuberculous Mycobacterium Isolated from a captive population of Amazon Milk Frogs.</title>
        <authorList>
            <person name="Hicks J."/>
            <person name="Zeineldin M."/>
            <person name="Ward H."/>
            <person name="Wuenschmann A."/>
            <person name="Camp P."/>
            <person name="Farrell D."/>
            <person name="Lehman K."/>
            <person name="Thacker T."/>
            <person name="Cuthbert E."/>
        </authorList>
    </citation>
    <scope>NUCLEOTIDE SEQUENCE [LARGE SCALE GENOMIC DNA]</scope>
    <source>
        <strain evidence="2 3">Wuenschmanii</strain>
    </source>
</reference>
<name>A0ABY8W256_9MYCO</name>
<organism evidence="2 3">
    <name type="scientific">Candidatus Mycobacterium wuenschmannii</name>
    <dbReference type="NCBI Taxonomy" id="3027808"/>
    <lineage>
        <taxon>Bacteria</taxon>
        <taxon>Bacillati</taxon>
        <taxon>Actinomycetota</taxon>
        <taxon>Actinomycetes</taxon>
        <taxon>Mycobacteriales</taxon>
        <taxon>Mycobacteriaceae</taxon>
        <taxon>Mycobacterium</taxon>
    </lineage>
</organism>
<keyword evidence="1" id="KW-0732">Signal</keyword>
<sequence length="111" mass="11888">MSRPAHFSLRARWSFAVAVSAAMLVAVPAHADSPHDRYHPNYDENWCPGGGTGAAGARGYCDGVDYPDGSFWHAAGFTGAEHFEETTRCKLHSGLILQDAPPGGCGNEWRG</sequence>
<feature type="chain" id="PRO_5045072599" description="Secreted protein" evidence="1">
    <location>
        <begin position="32"/>
        <end position="111"/>
    </location>
</feature>